<evidence type="ECO:0000313" key="4">
    <source>
        <dbReference type="Proteomes" id="UP000593564"/>
    </source>
</evidence>
<organism evidence="3 4">
    <name type="scientific">Camellia sinensis</name>
    <name type="common">Tea plant</name>
    <name type="synonym">Thea sinensis</name>
    <dbReference type="NCBI Taxonomy" id="4442"/>
    <lineage>
        <taxon>Eukaryota</taxon>
        <taxon>Viridiplantae</taxon>
        <taxon>Streptophyta</taxon>
        <taxon>Embryophyta</taxon>
        <taxon>Tracheophyta</taxon>
        <taxon>Spermatophyta</taxon>
        <taxon>Magnoliopsida</taxon>
        <taxon>eudicotyledons</taxon>
        <taxon>Gunneridae</taxon>
        <taxon>Pentapetalae</taxon>
        <taxon>asterids</taxon>
        <taxon>Ericales</taxon>
        <taxon>Theaceae</taxon>
        <taxon>Camellia</taxon>
    </lineage>
</organism>
<dbReference type="GO" id="GO:0006952">
    <property type="term" value="P:defense response"/>
    <property type="evidence" value="ECO:0007669"/>
    <property type="project" value="UniProtKB-KW"/>
</dbReference>
<dbReference type="PANTHER" id="PTHR36766">
    <property type="entry name" value="PLANT BROAD-SPECTRUM MILDEW RESISTANCE PROTEIN RPW8"/>
    <property type="match status" value="1"/>
</dbReference>
<dbReference type="AlphaFoldDB" id="A0A7J7GIZ8"/>
<dbReference type="Pfam" id="PF00931">
    <property type="entry name" value="NB-ARC"/>
    <property type="match status" value="1"/>
</dbReference>
<sequence>MLLNILHSVNLLTDEVSNMSNEMLGEKLYKHFKGKRYLIVIDDIWDIGAWVNPKMCLPNDNIESRVMFTSRHREVAVHTSPDSQPHCIRFLNEEESWELFQWKMIEVATCHPYAKESARKSKKALETVV</sequence>
<dbReference type="EMBL" id="JACBKZ010000011">
    <property type="protein sequence ID" value="KAF5939348.1"/>
    <property type="molecule type" value="Genomic_DNA"/>
</dbReference>
<protein>
    <recommendedName>
        <fullName evidence="2">NB-ARC domain-containing protein</fullName>
    </recommendedName>
</protein>
<accession>A0A7J7GIZ8</accession>
<proteinExistence type="predicted"/>
<keyword evidence="4" id="KW-1185">Reference proteome</keyword>
<dbReference type="InterPro" id="IPR027417">
    <property type="entry name" value="P-loop_NTPase"/>
</dbReference>
<dbReference type="Gene3D" id="3.40.50.300">
    <property type="entry name" value="P-loop containing nucleotide triphosphate hydrolases"/>
    <property type="match status" value="1"/>
</dbReference>
<evidence type="ECO:0000256" key="1">
    <source>
        <dbReference type="ARBA" id="ARBA00022821"/>
    </source>
</evidence>
<dbReference type="GO" id="GO:0043531">
    <property type="term" value="F:ADP binding"/>
    <property type="evidence" value="ECO:0007669"/>
    <property type="project" value="InterPro"/>
</dbReference>
<dbReference type="SUPFAM" id="SSF52540">
    <property type="entry name" value="P-loop containing nucleoside triphosphate hydrolases"/>
    <property type="match status" value="1"/>
</dbReference>
<keyword evidence="1" id="KW-0611">Plant defense</keyword>
<reference evidence="4" key="1">
    <citation type="journal article" date="2020" name="Nat. Commun.">
        <title>Genome assembly of wild tea tree DASZ reveals pedigree and selection history of tea varieties.</title>
        <authorList>
            <person name="Zhang W."/>
            <person name="Zhang Y."/>
            <person name="Qiu H."/>
            <person name="Guo Y."/>
            <person name="Wan H."/>
            <person name="Zhang X."/>
            <person name="Scossa F."/>
            <person name="Alseekh S."/>
            <person name="Zhang Q."/>
            <person name="Wang P."/>
            <person name="Xu L."/>
            <person name="Schmidt M.H."/>
            <person name="Jia X."/>
            <person name="Li D."/>
            <person name="Zhu A."/>
            <person name="Guo F."/>
            <person name="Chen W."/>
            <person name="Ni D."/>
            <person name="Usadel B."/>
            <person name="Fernie A.R."/>
            <person name="Wen W."/>
        </authorList>
    </citation>
    <scope>NUCLEOTIDE SEQUENCE [LARGE SCALE GENOMIC DNA]</scope>
    <source>
        <strain evidence="4">cv. G240</strain>
    </source>
</reference>
<comment type="caution">
    <text evidence="3">The sequence shown here is derived from an EMBL/GenBank/DDBJ whole genome shotgun (WGS) entry which is preliminary data.</text>
</comment>
<dbReference type="InterPro" id="IPR002182">
    <property type="entry name" value="NB-ARC"/>
</dbReference>
<reference evidence="3 4" key="2">
    <citation type="submission" date="2020-07" db="EMBL/GenBank/DDBJ databases">
        <title>Genome assembly of wild tea tree DASZ reveals pedigree and selection history of tea varieties.</title>
        <authorList>
            <person name="Zhang W."/>
        </authorList>
    </citation>
    <scope>NUCLEOTIDE SEQUENCE [LARGE SCALE GENOMIC DNA]</scope>
    <source>
        <strain evidence="4">cv. G240</strain>
        <tissue evidence="3">Leaf</tissue>
    </source>
</reference>
<evidence type="ECO:0000259" key="2">
    <source>
        <dbReference type="Pfam" id="PF00931"/>
    </source>
</evidence>
<dbReference type="Proteomes" id="UP000593564">
    <property type="component" value="Unassembled WGS sequence"/>
</dbReference>
<evidence type="ECO:0000313" key="3">
    <source>
        <dbReference type="EMBL" id="KAF5939348.1"/>
    </source>
</evidence>
<feature type="domain" description="NB-ARC" evidence="2">
    <location>
        <begin position="4"/>
        <end position="105"/>
    </location>
</feature>
<gene>
    <name evidence="3" type="ORF">HYC85_023607</name>
</gene>
<dbReference type="PANTHER" id="PTHR36766:SF44">
    <property type="entry name" value="NBS-CODING RESISTANCE GENE ANALOG"/>
    <property type="match status" value="1"/>
</dbReference>
<name>A0A7J7GIZ8_CAMSI</name>